<dbReference type="Gene3D" id="3.30.1030.10">
    <property type="entry name" value="Methenyltetrahydromethanopterin Cyclohydrolase, Chain A, domain 2"/>
    <property type="match status" value="1"/>
</dbReference>
<keyword evidence="7 12" id="KW-0963">Cytoplasm</keyword>
<dbReference type="InterPro" id="IPR003209">
    <property type="entry name" value="METHMP_CycHdrlase"/>
</dbReference>
<comment type="similarity">
    <text evidence="4 12">Belongs to the MCH family.</text>
</comment>
<dbReference type="GO" id="GO:0006730">
    <property type="term" value="P:one-carbon metabolic process"/>
    <property type="evidence" value="ECO:0007669"/>
    <property type="project" value="UniProtKB-UniRule"/>
</dbReference>
<accession>A0A7C1K1S1</accession>
<name>A0A7C1K1S1_9CHLR</name>
<reference evidence="13" key="1">
    <citation type="journal article" date="2020" name="mSystems">
        <title>Genome- and Community-Level Interaction Insights into Carbon Utilization and Element Cycling Functions of Hydrothermarchaeota in Hydrothermal Sediment.</title>
        <authorList>
            <person name="Zhou Z."/>
            <person name="Liu Y."/>
            <person name="Xu W."/>
            <person name="Pan J."/>
            <person name="Luo Z.H."/>
            <person name="Li M."/>
        </authorList>
    </citation>
    <scope>NUCLEOTIDE SEQUENCE [LARGE SCALE GENOMIC DNA]</scope>
    <source>
        <strain evidence="13">SpSt-289</strain>
    </source>
</reference>
<evidence type="ECO:0000256" key="9">
    <source>
        <dbReference type="ARBA" id="ARBA00022801"/>
    </source>
</evidence>
<comment type="subcellular location">
    <subcellularLocation>
        <location evidence="2 12">Cytoplasm</location>
    </subcellularLocation>
</comment>
<evidence type="ECO:0000256" key="7">
    <source>
        <dbReference type="ARBA" id="ARBA00022490"/>
    </source>
</evidence>
<evidence type="ECO:0000256" key="8">
    <source>
        <dbReference type="ARBA" id="ARBA00022563"/>
    </source>
</evidence>
<evidence type="ECO:0000256" key="2">
    <source>
        <dbReference type="ARBA" id="ARBA00004496"/>
    </source>
</evidence>
<dbReference type="UniPathway" id="UPA00562">
    <property type="reaction ID" value="UER00703"/>
</dbReference>
<comment type="function">
    <text evidence="1 12">Catalyzes the hydrolysis of methenyl-H(4)MPT(+) to 5-formyl-H(4)MPT.</text>
</comment>
<dbReference type="EC" id="3.5.4.27" evidence="5 12"/>
<evidence type="ECO:0000256" key="5">
    <source>
        <dbReference type="ARBA" id="ARBA00012765"/>
    </source>
</evidence>
<dbReference type="GO" id="GO:0005737">
    <property type="term" value="C:cytoplasm"/>
    <property type="evidence" value="ECO:0007669"/>
    <property type="project" value="UniProtKB-SubCell"/>
</dbReference>
<evidence type="ECO:0000256" key="3">
    <source>
        <dbReference type="ARBA" id="ARBA00005087"/>
    </source>
</evidence>
<evidence type="ECO:0000313" key="13">
    <source>
        <dbReference type="EMBL" id="HDX33749.1"/>
    </source>
</evidence>
<dbReference type="GO" id="GO:0018759">
    <property type="term" value="F:methenyltetrahydromethanopterin cyclohydrolase activity"/>
    <property type="evidence" value="ECO:0007669"/>
    <property type="project" value="UniProtKB-UniRule"/>
</dbReference>
<evidence type="ECO:0000256" key="12">
    <source>
        <dbReference type="HAMAP-Rule" id="MF_00486"/>
    </source>
</evidence>
<dbReference type="AlphaFoldDB" id="A0A7C1K1S1"/>
<sequence length="328" mass="35359">MRNAMISINREAMKLVRQVLAAPEPLGVLVEQLPCGATVIDMGQKAPGGWVAGKYYTLITLGGLAEVSYEPFPIGDRVLSAVRVMIDHPQVACIASQIAGWRLEGARAGAPILAGPARALNHANLDHYFELIDYRDHADEGVIAIQTAEPVTDDWATTIAAACKLKPENLYILVAPNSSLVCAIQVAARIVEQSLHRLAEEGFDVKTVRHAQGFGVIPPLINDEVIAMGRINDSLLYGGVATLYVAADDEAIAAVVGKVVSLASRAYGRPFVEIYEEAGRDFYQIPLDLHSPAVLHINNVNSGRTFSAGEINYAVLRQSFFGEEAMGR</sequence>
<comment type="catalytic activity">
    <reaction evidence="11 12">
        <text>5,10-methenyl-5,6,7,8-tetrahydromethanopterin + H2O = N(5)-formyl-5,6,7,8-tetrahydromethanopterin + H(+)</text>
        <dbReference type="Rhea" id="RHEA:19053"/>
        <dbReference type="ChEBI" id="CHEBI:15377"/>
        <dbReference type="ChEBI" id="CHEBI:15378"/>
        <dbReference type="ChEBI" id="CHEBI:58018"/>
        <dbReference type="ChEBI" id="CHEBI:58337"/>
        <dbReference type="EC" id="3.5.4.27"/>
    </reaction>
</comment>
<keyword evidence="9 12" id="KW-0378">Hydrolase</keyword>
<comment type="caution">
    <text evidence="13">The sequence shown here is derived from an EMBL/GenBank/DDBJ whole genome shotgun (WGS) entry which is preliminary data.</text>
</comment>
<dbReference type="Pfam" id="PF02289">
    <property type="entry name" value="MCH"/>
    <property type="match status" value="1"/>
</dbReference>
<dbReference type="GO" id="GO:0046294">
    <property type="term" value="P:formaldehyde catabolic process"/>
    <property type="evidence" value="ECO:0007669"/>
    <property type="project" value="UniProtKB-UniRule"/>
</dbReference>
<dbReference type="HAMAP" id="MF_00486">
    <property type="entry name" value="McH"/>
    <property type="match status" value="1"/>
</dbReference>
<evidence type="ECO:0000256" key="6">
    <source>
        <dbReference type="ARBA" id="ARBA00020597"/>
    </source>
</evidence>
<dbReference type="Gene3D" id="3.10.340.11">
    <property type="entry name" value="Methenyltetrahydromethanopterin Cyclohydrolase, Chain A, domain 1"/>
    <property type="match status" value="1"/>
</dbReference>
<protein>
    <recommendedName>
        <fullName evidence="6 12">Methenyltetrahydromethanopterin cyclohydrolase</fullName>
        <ecNumber evidence="5 12">3.5.4.27</ecNumber>
    </recommendedName>
    <alternativeName>
        <fullName evidence="10 12">Methenyl-H4MPT cyclohydrolase</fullName>
    </alternativeName>
</protein>
<organism evidence="13">
    <name type="scientific">Caldilinea aerophila</name>
    <dbReference type="NCBI Taxonomy" id="133453"/>
    <lineage>
        <taxon>Bacteria</taxon>
        <taxon>Bacillati</taxon>
        <taxon>Chloroflexota</taxon>
        <taxon>Caldilineae</taxon>
        <taxon>Caldilineales</taxon>
        <taxon>Caldilineaceae</taxon>
        <taxon>Caldilinea</taxon>
    </lineage>
</organism>
<comment type="pathway">
    <text evidence="3 12">One-carbon metabolism; formaldehyde degradation; formate from formaldehyde (H(4)MPT route): step 3/5.</text>
</comment>
<dbReference type="SUPFAM" id="SSF56199">
    <property type="entry name" value="Methenyltetrahydromethanopterin cyclohydrolase"/>
    <property type="match status" value="1"/>
</dbReference>
<keyword evidence="8 12" id="KW-0554">One-carbon metabolism</keyword>
<evidence type="ECO:0000256" key="10">
    <source>
        <dbReference type="ARBA" id="ARBA00030468"/>
    </source>
</evidence>
<evidence type="ECO:0000256" key="11">
    <source>
        <dbReference type="ARBA" id="ARBA00048684"/>
    </source>
</evidence>
<evidence type="ECO:0000256" key="1">
    <source>
        <dbReference type="ARBA" id="ARBA00004058"/>
    </source>
</evidence>
<evidence type="ECO:0000256" key="4">
    <source>
        <dbReference type="ARBA" id="ARBA00006902"/>
    </source>
</evidence>
<dbReference type="EMBL" id="DSMG01000199">
    <property type="protein sequence ID" value="HDX33749.1"/>
    <property type="molecule type" value="Genomic_DNA"/>
</dbReference>
<dbReference type="NCBIfam" id="TIGR03120">
    <property type="entry name" value="one_C_mch"/>
    <property type="match status" value="1"/>
</dbReference>
<proteinExistence type="inferred from homology"/>
<gene>
    <name evidence="12" type="primary">mch</name>
    <name evidence="13" type="ORF">ENQ20_20050</name>
</gene>